<dbReference type="PANTHER" id="PTHR47199">
    <property type="entry name" value="PHOTOSYSTEM II STABILITY/ASSEMBLY FACTOR HCF136, CHLOROPLASTIC"/>
    <property type="match status" value="1"/>
</dbReference>
<accession>A0ABQ4MI18</accession>
<reference evidence="1 2" key="1">
    <citation type="submission" date="2021-03" db="EMBL/GenBank/DDBJ databases">
        <title>Antimicrobial resistance genes in bacteria isolated from Japanese honey, and their potential for conferring macrolide and lincosamide resistance in the American foulbrood pathogen Paenibacillus larvae.</title>
        <authorList>
            <person name="Okamoto M."/>
            <person name="Kumagai M."/>
            <person name="Kanamori H."/>
            <person name="Takamatsu D."/>
        </authorList>
    </citation>
    <scope>NUCLEOTIDE SEQUENCE [LARGE SCALE GENOMIC DNA]</scope>
    <source>
        <strain evidence="1 2">J42TS3</strain>
    </source>
</reference>
<dbReference type="Proteomes" id="UP000679992">
    <property type="component" value="Unassembled WGS sequence"/>
</dbReference>
<dbReference type="RefSeq" id="WP_213656513.1">
    <property type="nucleotide sequence ID" value="NZ_BOSL01000021.1"/>
</dbReference>
<dbReference type="EMBL" id="BOSL01000021">
    <property type="protein sequence ID" value="GIP55634.1"/>
    <property type="molecule type" value="Genomic_DNA"/>
</dbReference>
<dbReference type="InterPro" id="IPR015943">
    <property type="entry name" value="WD40/YVTN_repeat-like_dom_sf"/>
</dbReference>
<gene>
    <name evidence="1" type="ORF">J42TS3_46690</name>
</gene>
<dbReference type="PANTHER" id="PTHR47199:SF2">
    <property type="entry name" value="PHOTOSYSTEM II STABILITY_ASSEMBLY FACTOR HCF136, CHLOROPLASTIC"/>
    <property type="match status" value="1"/>
</dbReference>
<name>A0ABQ4MI18_9BACL</name>
<protein>
    <recommendedName>
        <fullName evidence="3">Photosynthesis system II assembly factor Ycf48/Hcf136-like domain-containing protein</fullName>
    </recommendedName>
</protein>
<evidence type="ECO:0008006" key="3">
    <source>
        <dbReference type="Google" id="ProtNLM"/>
    </source>
</evidence>
<dbReference type="SUPFAM" id="SSF110296">
    <property type="entry name" value="Oligoxyloglucan reducing end-specific cellobiohydrolase"/>
    <property type="match status" value="1"/>
</dbReference>
<comment type="caution">
    <text evidence="1">The sequence shown here is derived from an EMBL/GenBank/DDBJ whole genome shotgun (WGS) entry which is preliminary data.</text>
</comment>
<evidence type="ECO:0000313" key="1">
    <source>
        <dbReference type="EMBL" id="GIP55634.1"/>
    </source>
</evidence>
<proteinExistence type="predicted"/>
<dbReference type="Gene3D" id="2.130.10.10">
    <property type="entry name" value="YVTN repeat-like/Quinoprotein amine dehydrogenase"/>
    <property type="match status" value="1"/>
</dbReference>
<dbReference type="CDD" id="cd15482">
    <property type="entry name" value="Sialidase_non-viral"/>
    <property type="match status" value="1"/>
</dbReference>
<keyword evidence="2" id="KW-1185">Reference proteome</keyword>
<organism evidence="1 2">
    <name type="scientific">Paenibacillus vini</name>
    <dbReference type="NCBI Taxonomy" id="1476024"/>
    <lineage>
        <taxon>Bacteria</taxon>
        <taxon>Bacillati</taxon>
        <taxon>Bacillota</taxon>
        <taxon>Bacilli</taxon>
        <taxon>Bacillales</taxon>
        <taxon>Paenibacillaceae</taxon>
        <taxon>Paenibacillus</taxon>
    </lineage>
</organism>
<evidence type="ECO:0000313" key="2">
    <source>
        <dbReference type="Proteomes" id="UP000679992"/>
    </source>
</evidence>
<sequence length="393" mass="41117">MNKQQVRFWLLPVLCVGLILGLGTTPGLSPTKATAAEEGKCGQGDHGLLQNLKRQRAGADQDPLRFSDIDFLNTSTGRVAGNGFLIGTSDSGCHWQEIYTGQWQFEQIDFPDNVKGWALARAGKSQSFNLIRTKDGGSKWANVYTAGQSLQRIDVHNAETVVGYTRNAVYVTKNGGNAWARIPTPANTRAALFPADGGLKRGWAMTVKPGGGIQLMKTVDGGRHWRESLVVSGGIGGEIYSSGEQVGALVRGESGMSQVSYSLYASADNGKNWARVIAQSTAGGGPAPGSGKAVAERGPANPGGHPGNLVIADGAVYLAGGSPAAGKVGLGRSFNGGKTWSNVPATLAGFDAKIAFPAKKTGWLAVTNPDDAAIYLTKDGGVSWNIKFDLNGK</sequence>